<dbReference type="PANTHER" id="PTHR32182">
    <property type="entry name" value="DNA REPLICATION AND REPAIR PROTEIN RECF"/>
    <property type="match status" value="1"/>
</dbReference>
<dbReference type="SUPFAM" id="SSF52540">
    <property type="entry name" value="P-loop containing nucleoside triphosphate hydrolases"/>
    <property type="match status" value="1"/>
</dbReference>
<reference evidence="1 2" key="1">
    <citation type="submission" date="2024-04" db="EMBL/GenBank/DDBJ databases">
        <title>Flavobacterium sp. DGU41 16S ribosomal RNA gene Genome sequencing and assembly.</title>
        <authorList>
            <person name="Park S."/>
        </authorList>
    </citation>
    <scope>NUCLEOTIDE SEQUENCE [LARGE SCALE GENOMIC DNA]</scope>
    <source>
        <strain evidence="1 2">DGU41</strain>
    </source>
</reference>
<dbReference type="InterPro" id="IPR027417">
    <property type="entry name" value="P-loop_NTPase"/>
</dbReference>
<organism evidence="1 2">
    <name type="scientific">Flavobacterium helocola</name>
    <dbReference type="NCBI Taxonomy" id="3139139"/>
    <lineage>
        <taxon>Bacteria</taxon>
        <taxon>Pseudomonadati</taxon>
        <taxon>Bacteroidota</taxon>
        <taxon>Flavobacteriia</taxon>
        <taxon>Flavobacteriales</taxon>
        <taxon>Flavobacteriaceae</taxon>
        <taxon>Flavobacterium</taxon>
    </lineage>
</organism>
<dbReference type="PANTHER" id="PTHR32182:SF22">
    <property type="entry name" value="ATP-DEPENDENT ENDONUCLEASE, OLD FAMILY-RELATED"/>
    <property type="match status" value="1"/>
</dbReference>
<keyword evidence="2" id="KW-1185">Reference proteome</keyword>
<sequence length="775" mass="88204">MKLNNLHIKSFRGATQPVTIEFDKTKKITMIFAENGNGKSTISDAFVCLLTNEKGSLDDKSSIDMRFLKSLGTGNGETSIKLDTDIGLFSATLSGASKTFIKNPIVGIPSIRFLRRNQIINLINAEAAKRYDTLKDYIDVSNILTSEDALRKVNKEVDTDLQRTTEILSSAKITLEKSWEIEGKPDGEMLIWAKAQSEKDLSKENRDYLVLVELIKQWNAIDIKHKEIVSLNNTIKQSLQTKKNSEEIVNKLKLENTTNNTELLTLLKNAKTYIAEQGNINSCPVCSSDFEKTVVITSLEKQIISMDALDKAAKILDTNTKDHDKNIAIQTSAISTISELIIKYKNSISKYREKLPEIVPFVDGVGLDVTINYTCFTDNLSALTVLFSKIDEAEKTKRKAIEQHNIIKEQFNSITTNTEKFEKLVALSKATNKAFTIVETERKKFYDNELLSISSDVERMYQLLHPDEGLGGIKLFLNPKYKNSLELQANFHSEKEITPQSVYSESHLDTLSICIFLALAKKYSDGNTILVLDDVVMSVDESHLNKFINLLHDEAEYFGQIIITTHYRPWKDRYRTHRAPGAKVHFIELRKWSKETGIRVQNGRVELQELEIALNDTSYFDRQIIASKSGIILENILDYLTDIYEYHLPKRKSSKYTLGELIDTLQSKYLKNIKTIHRSIRINDRSEEEDYEVEYQLQPVIEDLKKLLFIRNQVGAHFNLDQDASDEDVELFGKKSLELGKILICSVTGQLPLSKDVDHWKTKNGSVKLFPLVKA</sequence>
<proteinExistence type="predicted"/>
<accession>A0ABU9I937</accession>
<dbReference type="RefSeq" id="WP_341683814.1">
    <property type="nucleotide sequence ID" value="NZ_JBBYHT010000008.1"/>
</dbReference>
<name>A0ABU9I937_9FLAO</name>
<dbReference type="Gene3D" id="3.40.50.300">
    <property type="entry name" value="P-loop containing nucleotide triphosphate hydrolases"/>
    <property type="match status" value="2"/>
</dbReference>
<evidence type="ECO:0008006" key="3">
    <source>
        <dbReference type="Google" id="ProtNLM"/>
    </source>
</evidence>
<dbReference type="EMBL" id="JBBYHT010000008">
    <property type="protein sequence ID" value="MEL1248940.1"/>
    <property type="molecule type" value="Genomic_DNA"/>
</dbReference>
<dbReference type="Proteomes" id="UP001393056">
    <property type="component" value="Unassembled WGS sequence"/>
</dbReference>
<gene>
    <name evidence="1" type="ORF">AAEO58_12880</name>
</gene>
<comment type="caution">
    <text evidence="1">The sequence shown here is derived from an EMBL/GenBank/DDBJ whole genome shotgun (WGS) entry which is preliminary data.</text>
</comment>
<evidence type="ECO:0000313" key="1">
    <source>
        <dbReference type="EMBL" id="MEL1248940.1"/>
    </source>
</evidence>
<protein>
    <recommendedName>
        <fullName evidence="3">Rad50/SbcC-type AAA domain-containing protein</fullName>
    </recommendedName>
</protein>
<evidence type="ECO:0000313" key="2">
    <source>
        <dbReference type="Proteomes" id="UP001393056"/>
    </source>
</evidence>